<reference evidence="9 10" key="1">
    <citation type="submission" date="2016-10" db="EMBL/GenBank/DDBJ databases">
        <authorList>
            <person name="de Groot N.N."/>
        </authorList>
    </citation>
    <scope>NUCLEOTIDE SEQUENCE [LARGE SCALE GENOMIC DNA]</scope>
    <source>
        <strain evidence="9 10">DSM 9179</strain>
    </source>
</reference>
<accession>A0A1I0MVZ6</accession>
<dbReference type="PANTHER" id="PTHR33908">
    <property type="entry name" value="MANNOSYLTRANSFERASE YKCB-RELATED"/>
    <property type="match status" value="1"/>
</dbReference>
<dbReference type="GO" id="GO:0016763">
    <property type="term" value="F:pentosyltransferase activity"/>
    <property type="evidence" value="ECO:0007669"/>
    <property type="project" value="TreeGrafter"/>
</dbReference>
<feature type="transmembrane region" description="Helical" evidence="8">
    <location>
        <begin position="107"/>
        <end position="124"/>
    </location>
</feature>
<dbReference type="Proteomes" id="UP000199701">
    <property type="component" value="Unassembled WGS sequence"/>
</dbReference>
<feature type="transmembrane region" description="Helical" evidence="8">
    <location>
        <begin position="292"/>
        <end position="312"/>
    </location>
</feature>
<dbReference type="GO" id="GO:0005886">
    <property type="term" value="C:plasma membrane"/>
    <property type="evidence" value="ECO:0007669"/>
    <property type="project" value="UniProtKB-SubCell"/>
</dbReference>
<feature type="transmembrane region" description="Helical" evidence="8">
    <location>
        <begin position="318"/>
        <end position="337"/>
    </location>
</feature>
<keyword evidence="3 9" id="KW-0328">Glycosyltransferase</keyword>
<evidence type="ECO:0000256" key="4">
    <source>
        <dbReference type="ARBA" id="ARBA00022679"/>
    </source>
</evidence>
<name>A0A1I0MVZ6_9FIRM</name>
<keyword evidence="10" id="KW-1185">Reference proteome</keyword>
<feature type="transmembrane region" description="Helical" evidence="8">
    <location>
        <begin position="344"/>
        <end position="365"/>
    </location>
</feature>
<evidence type="ECO:0000256" key="7">
    <source>
        <dbReference type="ARBA" id="ARBA00023136"/>
    </source>
</evidence>
<keyword evidence="2" id="KW-1003">Cell membrane</keyword>
<feature type="transmembrane region" description="Helical" evidence="8">
    <location>
        <begin position="260"/>
        <end position="280"/>
    </location>
</feature>
<dbReference type="AlphaFoldDB" id="A0A1I0MVZ6"/>
<dbReference type="InterPro" id="IPR050297">
    <property type="entry name" value="LipidA_mod_glycosyltrf_83"/>
</dbReference>
<feature type="transmembrane region" description="Helical" evidence="8">
    <location>
        <begin position="160"/>
        <end position="188"/>
    </location>
</feature>
<evidence type="ECO:0000256" key="8">
    <source>
        <dbReference type="SAM" id="Phobius"/>
    </source>
</evidence>
<protein>
    <submittedName>
        <fullName evidence="9">Dolichyl-phosphate-mannose-protein mannosyltransferase</fullName>
    </submittedName>
</protein>
<evidence type="ECO:0000256" key="3">
    <source>
        <dbReference type="ARBA" id="ARBA00022676"/>
    </source>
</evidence>
<dbReference type="PANTHER" id="PTHR33908:SF11">
    <property type="entry name" value="MEMBRANE PROTEIN"/>
    <property type="match status" value="1"/>
</dbReference>
<keyword evidence="4 9" id="KW-0808">Transferase</keyword>
<feature type="transmembrane region" description="Helical" evidence="8">
    <location>
        <begin position="200"/>
        <end position="219"/>
    </location>
</feature>
<evidence type="ECO:0000256" key="5">
    <source>
        <dbReference type="ARBA" id="ARBA00022692"/>
    </source>
</evidence>
<feature type="transmembrane region" description="Helical" evidence="8">
    <location>
        <begin position="231"/>
        <end position="248"/>
    </location>
</feature>
<evidence type="ECO:0000256" key="1">
    <source>
        <dbReference type="ARBA" id="ARBA00004651"/>
    </source>
</evidence>
<evidence type="ECO:0000256" key="2">
    <source>
        <dbReference type="ARBA" id="ARBA00022475"/>
    </source>
</evidence>
<feature type="transmembrane region" description="Helical" evidence="8">
    <location>
        <begin position="67"/>
        <end position="95"/>
    </location>
</feature>
<comment type="subcellular location">
    <subcellularLocation>
        <location evidence="1">Cell membrane</location>
        <topology evidence="1">Multi-pass membrane protein</topology>
    </subcellularLocation>
</comment>
<dbReference type="EMBL" id="FOJI01000002">
    <property type="protein sequence ID" value="SEV93040.1"/>
    <property type="molecule type" value="Genomic_DNA"/>
</dbReference>
<evidence type="ECO:0000313" key="10">
    <source>
        <dbReference type="Proteomes" id="UP000199701"/>
    </source>
</evidence>
<dbReference type="OrthoDB" id="139918at2"/>
<sequence>MKENKIKIIHIVLLVLGTGFLASGAFHSGLWFDESYTVGLIKHNLIDMCRIATYDVHPHLYYILLKLFSYIFGSSIISLRLFSVLGAVILALLGFTHIRKDFGVKTGFWFSFFVLFMPSTFKYAQQIRMYTWAPLFVTLAAIYAYRLAIEDKKNAKNSILFVTFSVMAAYTHYYALVAVSIINIMLFIYYIVKKSKLKNWFIMAVVQLGVFLPGLLVFLKQSSNGSTSWIKVIYPDILFDTISFHFIGVPQTDILVTSPIYVISLWIGTCIYVIFGILLIRMKRKHIDDTKPVLLALVIYFGVIVLFLIVSISRPTYYVRYSIVSYGLLLFAFAYLLARYHKAYLKVVVVVLILGISIARAISIYEVNYDTSNTQVDDYLEANIQDGDIILFNNFMEFAITVKYQHVPTYFYNVLNWDVEKPYQALGKNVVITRNLDELKNYKGRIWIISKDYGYNKIMSYPGTKEVSSEKFNYKYYSDSKELNIILVEKK</sequence>
<evidence type="ECO:0000256" key="6">
    <source>
        <dbReference type="ARBA" id="ARBA00022989"/>
    </source>
</evidence>
<keyword evidence="5 8" id="KW-0812">Transmembrane</keyword>
<dbReference type="GO" id="GO:0009103">
    <property type="term" value="P:lipopolysaccharide biosynthetic process"/>
    <property type="evidence" value="ECO:0007669"/>
    <property type="project" value="UniProtKB-ARBA"/>
</dbReference>
<feature type="transmembrane region" description="Helical" evidence="8">
    <location>
        <begin position="130"/>
        <end position="148"/>
    </location>
</feature>
<gene>
    <name evidence="9" type="ORF">SAMN05421659_102200</name>
</gene>
<feature type="transmembrane region" description="Helical" evidence="8">
    <location>
        <begin position="12"/>
        <end position="32"/>
    </location>
</feature>
<keyword evidence="7 8" id="KW-0472">Membrane</keyword>
<dbReference type="STRING" id="99656.SAMN05421659_102200"/>
<evidence type="ECO:0000313" key="9">
    <source>
        <dbReference type="EMBL" id="SEV93040.1"/>
    </source>
</evidence>
<organism evidence="9 10">
    <name type="scientific">[Clostridium] fimetarium</name>
    <dbReference type="NCBI Taxonomy" id="99656"/>
    <lineage>
        <taxon>Bacteria</taxon>
        <taxon>Bacillati</taxon>
        <taxon>Bacillota</taxon>
        <taxon>Clostridia</taxon>
        <taxon>Lachnospirales</taxon>
        <taxon>Lachnospiraceae</taxon>
    </lineage>
</organism>
<keyword evidence="6 8" id="KW-1133">Transmembrane helix</keyword>
<dbReference type="RefSeq" id="WP_092450587.1">
    <property type="nucleotide sequence ID" value="NZ_FOJI01000002.1"/>
</dbReference>
<proteinExistence type="predicted"/>